<comment type="similarity">
    <text evidence="5">Belongs to the protein kinase superfamily.</text>
</comment>
<dbReference type="Proteomes" id="UP000076738">
    <property type="component" value="Unassembled WGS sequence"/>
</dbReference>
<dbReference type="InterPro" id="IPR008271">
    <property type="entry name" value="Ser/Thr_kinase_AS"/>
</dbReference>
<name>A0A167QF51_CALVF</name>
<dbReference type="PROSITE" id="PS50011">
    <property type="entry name" value="PROTEIN_KINASE_DOM"/>
    <property type="match status" value="1"/>
</dbReference>
<sequence length="385" mass="43437">MLGNATAEVFSKKRLLGQGASGNVLRCALQMGGSLIEAALKEARVSLRVKETTLKHEALMLQALQDTSFVPRLYAYGRLPHYEYIAMEKCEEMFPFGFKLPMEVPEVFAFANDMIDILEELHKRGILHGDIKLHNILLRPARAGVPARTFLCDFGFSRSLSRSSGEEDIHTVGTFDYTSLASHAHKALGAGHDLEMLAYMLLYLLRGNLPWKFRPRTLAQLRAQYLYLAQVKAAWSGEALSAGYPSVFGAILDYARNLRPNELPRYHLIRQALRHAQQGHEDSMLSHEDEQIWQSKKTHITQEDISLLPTLTPNDDPVIDPTLDWDTLMSPQAGGPAPSNSFSETDIRNEFWGPQGERDPLLSLPEGWSRQLTELWNLIDLKEAR</sequence>
<evidence type="ECO:0000256" key="1">
    <source>
        <dbReference type="ARBA" id="ARBA00012513"/>
    </source>
</evidence>
<dbReference type="GO" id="GO:0005524">
    <property type="term" value="F:ATP binding"/>
    <property type="evidence" value="ECO:0007669"/>
    <property type="project" value="UniProtKB-UniRule"/>
</dbReference>
<dbReference type="EMBL" id="KV417271">
    <property type="protein sequence ID" value="KZO99701.1"/>
    <property type="molecule type" value="Genomic_DNA"/>
</dbReference>
<keyword evidence="7" id="KW-0418">Kinase</keyword>
<keyword evidence="8" id="KW-1185">Reference proteome</keyword>
<organism evidence="7 8">
    <name type="scientific">Calocera viscosa (strain TUFC12733)</name>
    <dbReference type="NCBI Taxonomy" id="1330018"/>
    <lineage>
        <taxon>Eukaryota</taxon>
        <taxon>Fungi</taxon>
        <taxon>Dikarya</taxon>
        <taxon>Basidiomycota</taxon>
        <taxon>Agaricomycotina</taxon>
        <taxon>Dacrymycetes</taxon>
        <taxon>Dacrymycetales</taxon>
        <taxon>Dacrymycetaceae</taxon>
        <taxon>Calocera</taxon>
    </lineage>
</organism>
<evidence type="ECO:0000256" key="2">
    <source>
        <dbReference type="ARBA" id="ARBA00022741"/>
    </source>
</evidence>
<gene>
    <name evidence="7" type="ORF">CALVIDRAFT_553156</name>
</gene>
<dbReference type="Pfam" id="PF00069">
    <property type="entry name" value="Pkinase"/>
    <property type="match status" value="1"/>
</dbReference>
<evidence type="ECO:0000313" key="7">
    <source>
        <dbReference type="EMBL" id="KZO99701.1"/>
    </source>
</evidence>
<dbReference type="PANTHER" id="PTHR11909">
    <property type="entry name" value="CASEIN KINASE-RELATED"/>
    <property type="match status" value="1"/>
</dbReference>
<keyword evidence="2 4" id="KW-0547">Nucleotide-binding</keyword>
<feature type="domain" description="Protein kinase" evidence="6">
    <location>
        <begin position="10"/>
        <end position="273"/>
    </location>
</feature>
<dbReference type="SUPFAM" id="SSF56112">
    <property type="entry name" value="Protein kinase-like (PK-like)"/>
    <property type="match status" value="1"/>
</dbReference>
<dbReference type="STRING" id="1330018.A0A167QF51"/>
<evidence type="ECO:0000256" key="5">
    <source>
        <dbReference type="RuleBase" id="RU000304"/>
    </source>
</evidence>
<accession>A0A167QF51</accession>
<dbReference type="OrthoDB" id="5579860at2759"/>
<evidence type="ECO:0000259" key="6">
    <source>
        <dbReference type="PROSITE" id="PS50011"/>
    </source>
</evidence>
<dbReference type="InterPro" id="IPR050235">
    <property type="entry name" value="CK1_Ser-Thr_kinase"/>
</dbReference>
<protein>
    <recommendedName>
        <fullName evidence="1">non-specific serine/threonine protein kinase</fullName>
        <ecNumber evidence="1">2.7.11.1</ecNumber>
    </recommendedName>
</protein>
<evidence type="ECO:0000256" key="4">
    <source>
        <dbReference type="PROSITE-ProRule" id="PRU10141"/>
    </source>
</evidence>
<evidence type="ECO:0000256" key="3">
    <source>
        <dbReference type="ARBA" id="ARBA00022840"/>
    </source>
</evidence>
<dbReference type="Gene3D" id="1.10.510.10">
    <property type="entry name" value="Transferase(Phosphotransferase) domain 1"/>
    <property type="match status" value="1"/>
</dbReference>
<proteinExistence type="inferred from homology"/>
<reference evidence="7 8" key="1">
    <citation type="journal article" date="2016" name="Mol. Biol. Evol.">
        <title>Comparative Genomics of Early-Diverging Mushroom-Forming Fungi Provides Insights into the Origins of Lignocellulose Decay Capabilities.</title>
        <authorList>
            <person name="Nagy L.G."/>
            <person name="Riley R."/>
            <person name="Tritt A."/>
            <person name="Adam C."/>
            <person name="Daum C."/>
            <person name="Floudas D."/>
            <person name="Sun H."/>
            <person name="Yadav J.S."/>
            <person name="Pangilinan J."/>
            <person name="Larsson K.H."/>
            <person name="Matsuura K."/>
            <person name="Barry K."/>
            <person name="Labutti K."/>
            <person name="Kuo R."/>
            <person name="Ohm R.A."/>
            <person name="Bhattacharya S.S."/>
            <person name="Shirouzu T."/>
            <person name="Yoshinaga Y."/>
            <person name="Martin F.M."/>
            <person name="Grigoriev I.V."/>
            <person name="Hibbett D.S."/>
        </authorList>
    </citation>
    <scope>NUCLEOTIDE SEQUENCE [LARGE SCALE GENOMIC DNA]</scope>
    <source>
        <strain evidence="7 8">TUFC12733</strain>
    </source>
</reference>
<keyword evidence="7" id="KW-0808">Transferase</keyword>
<dbReference type="AlphaFoldDB" id="A0A167QF51"/>
<dbReference type="SMART" id="SM00220">
    <property type="entry name" value="S_TKc"/>
    <property type="match status" value="1"/>
</dbReference>
<dbReference type="InterPro" id="IPR017441">
    <property type="entry name" value="Protein_kinase_ATP_BS"/>
</dbReference>
<dbReference type="EC" id="2.7.11.1" evidence="1"/>
<dbReference type="GO" id="GO:0004674">
    <property type="term" value="F:protein serine/threonine kinase activity"/>
    <property type="evidence" value="ECO:0007669"/>
    <property type="project" value="UniProtKB-KW"/>
</dbReference>
<keyword evidence="3 4" id="KW-0067">ATP-binding</keyword>
<feature type="binding site" evidence="4">
    <location>
        <position position="41"/>
    </location>
    <ligand>
        <name>ATP</name>
        <dbReference type="ChEBI" id="CHEBI:30616"/>
    </ligand>
</feature>
<dbReference type="PROSITE" id="PS00107">
    <property type="entry name" value="PROTEIN_KINASE_ATP"/>
    <property type="match status" value="1"/>
</dbReference>
<dbReference type="InterPro" id="IPR000719">
    <property type="entry name" value="Prot_kinase_dom"/>
</dbReference>
<keyword evidence="5" id="KW-0723">Serine/threonine-protein kinase</keyword>
<dbReference type="PROSITE" id="PS00108">
    <property type="entry name" value="PROTEIN_KINASE_ST"/>
    <property type="match status" value="1"/>
</dbReference>
<dbReference type="InterPro" id="IPR011009">
    <property type="entry name" value="Kinase-like_dom_sf"/>
</dbReference>
<evidence type="ECO:0000313" key="8">
    <source>
        <dbReference type="Proteomes" id="UP000076738"/>
    </source>
</evidence>